<evidence type="ECO:0000259" key="3">
    <source>
        <dbReference type="PROSITE" id="PS50804"/>
    </source>
</evidence>
<name>A0ABQ7TLP3_PHRPL</name>
<dbReference type="PANTHER" id="PTHR45935">
    <property type="entry name" value="PROTEIN ZBED8-RELATED"/>
    <property type="match status" value="1"/>
</dbReference>
<feature type="region of interest" description="Disordered" evidence="2">
    <location>
        <begin position="211"/>
        <end position="243"/>
    </location>
</feature>
<sequence>MDKPDSFRAKAGRDPDAMSPENRGEFWKRTEQTFLSGDLTSSDIQRQHFRQFFYDEGSGPREVCSRLHDLCHQWLKPKEQTKHQILDLVILEQFLTILPLEMEDWVRECGAETCSQAVALAEGFLLSQAKNKKREEQREVQSDLPASENSPSDTTQKLQQKDLKQEEDGAVASHSAGMMPPPSTQFSLPVCNGVEPAEQIIGETAMYAPSMGSILSTNGSLPDTRKPTQKRNILPERSPSSPT</sequence>
<dbReference type="InterPro" id="IPR003309">
    <property type="entry name" value="SCAN_dom"/>
</dbReference>
<accession>A0ABQ7TLP3</accession>
<dbReference type="Gene3D" id="1.10.4020.10">
    <property type="entry name" value="DNA breaking-rejoining enzymes"/>
    <property type="match status" value="1"/>
</dbReference>
<dbReference type="Proteomes" id="UP000826234">
    <property type="component" value="Unassembled WGS sequence"/>
</dbReference>
<dbReference type="PANTHER" id="PTHR45935:SF15">
    <property type="entry name" value="SCAN BOX DOMAIN-CONTAINING PROTEIN"/>
    <property type="match status" value="1"/>
</dbReference>
<comment type="caution">
    <text evidence="4">The sequence shown here is derived from an EMBL/GenBank/DDBJ whole genome shotgun (WGS) entry which is preliminary data.</text>
</comment>
<evidence type="ECO:0000313" key="4">
    <source>
        <dbReference type="EMBL" id="KAH0630609.1"/>
    </source>
</evidence>
<dbReference type="InterPro" id="IPR050916">
    <property type="entry name" value="SCAN-C2H2_zinc_finger"/>
</dbReference>
<dbReference type="CDD" id="cd07936">
    <property type="entry name" value="SCAN"/>
    <property type="match status" value="1"/>
</dbReference>
<evidence type="ECO:0000256" key="2">
    <source>
        <dbReference type="SAM" id="MobiDB-lite"/>
    </source>
</evidence>
<reference evidence="4 5" key="1">
    <citation type="journal article" date="2022" name="Gigascience">
        <title>A chromosome-level genome assembly and annotation of the desert horned lizard, Phrynosoma platyrhinos, provides insight into chromosomal rearrangements among reptiles.</title>
        <authorList>
            <person name="Koochekian N."/>
            <person name="Ascanio A."/>
            <person name="Farleigh K."/>
            <person name="Card D.C."/>
            <person name="Schield D.R."/>
            <person name="Castoe T.A."/>
            <person name="Jezkova T."/>
        </authorList>
    </citation>
    <scope>NUCLEOTIDE SEQUENCE [LARGE SCALE GENOMIC DNA]</scope>
    <source>
        <strain evidence="4">NK-2021</strain>
    </source>
</reference>
<dbReference type="InterPro" id="IPR038269">
    <property type="entry name" value="SCAN_sf"/>
</dbReference>
<organism evidence="4 5">
    <name type="scientific">Phrynosoma platyrhinos</name>
    <name type="common">Desert horned lizard</name>
    <dbReference type="NCBI Taxonomy" id="52577"/>
    <lineage>
        <taxon>Eukaryota</taxon>
        <taxon>Metazoa</taxon>
        <taxon>Chordata</taxon>
        <taxon>Craniata</taxon>
        <taxon>Vertebrata</taxon>
        <taxon>Euteleostomi</taxon>
        <taxon>Lepidosauria</taxon>
        <taxon>Squamata</taxon>
        <taxon>Bifurcata</taxon>
        <taxon>Unidentata</taxon>
        <taxon>Episquamata</taxon>
        <taxon>Toxicofera</taxon>
        <taxon>Iguania</taxon>
        <taxon>Phrynosomatidae</taxon>
        <taxon>Phrynosomatinae</taxon>
        <taxon>Phrynosoma</taxon>
    </lineage>
</organism>
<gene>
    <name evidence="4" type="ORF">JD844_013838</name>
</gene>
<feature type="region of interest" description="Disordered" evidence="2">
    <location>
        <begin position="132"/>
        <end position="190"/>
    </location>
</feature>
<evidence type="ECO:0000313" key="5">
    <source>
        <dbReference type="Proteomes" id="UP000826234"/>
    </source>
</evidence>
<keyword evidence="5" id="KW-1185">Reference proteome</keyword>
<dbReference type="Pfam" id="PF02023">
    <property type="entry name" value="SCAN"/>
    <property type="match status" value="1"/>
</dbReference>
<dbReference type="SUPFAM" id="SSF47353">
    <property type="entry name" value="Retrovirus capsid dimerization domain-like"/>
    <property type="match status" value="1"/>
</dbReference>
<proteinExistence type="predicted"/>
<feature type="domain" description="SCAN box" evidence="3">
    <location>
        <begin position="46"/>
        <end position="124"/>
    </location>
</feature>
<protein>
    <recommendedName>
        <fullName evidence="3">SCAN box domain-containing protein</fullName>
    </recommendedName>
</protein>
<feature type="region of interest" description="Disordered" evidence="2">
    <location>
        <begin position="1"/>
        <end position="25"/>
    </location>
</feature>
<keyword evidence="1" id="KW-0539">Nucleus</keyword>
<evidence type="ECO:0000256" key="1">
    <source>
        <dbReference type="ARBA" id="ARBA00023242"/>
    </source>
</evidence>
<dbReference type="SMART" id="SM00431">
    <property type="entry name" value="SCAN"/>
    <property type="match status" value="1"/>
</dbReference>
<dbReference type="EMBL" id="JAIPUX010000439">
    <property type="protein sequence ID" value="KAH0630609.1"/>
    <property type="molecule type" value="Genomic_DNA"/>
</dbReference>
<dbReference type="PROSITE" id="PS50804">
    <property type="entry name" value="SCAN_BOX"/>
    <property type="match status" value="1"/>
</dbReference>